<dbReference type="InterPro" id="IPR051287">
    <property type="entry name" value="TCR_variable_region"/>
</dbReference>
<evidence type="ECO:0000256" key="1">
    <source>
        <dbReference type="ARBA" id="ARBA00022729"/>
    </source>
</evidence>
<keyword evidence="3" id="KW-0393">Immunoglobulin domain</keyword>
<keyword evidence="1" id="KW-0732">Signal</keyword>
<evidence type="ECO:0000313" key="4">
    <source>
        <dbReference type="Ensembl" id="ENSLLTP00000011313.1"/>
    </source>
</evidence>
<dbReference type="Proteomes" id="UP000694406">
    <property type="component" value="Unplaced"/>
</dbReference>
<reference evidence="4" key="1">
    <citation type="submission" date="2025-08" db="UniProtKB">
        <authorList>
            <consortium name="Ensembl"/>
        </authorList>
    </citation>
    <scope>IDENTIFICATION</scope>
</reference>
<organism evidence="4 5">
    <name type="scientific">Laticauda laticaudata</name>
    <name type="common">Blue-ringed sea krait</name>
    <name type="synonym">Blue-lipped sea krait</name>
    <dbReference type="NCBI Taxonomy" id="8630"/>
    <lineage>
        <taxon>Eukaryota</taxon>
        <taxon>Metazoa</taxon>
        <taxon>Chordata</taxon>
        <taxon>Craniata</taxon>
        <taxon>Vertebrata</taxon>
        <taxon>Euteleostomi</taxon>
        <taxon>Lepidosauria</taxon>
        <taxon>Squamata</taxon>
        <taxon>Bifurcata</taxon>
        <taxon>Unidentata</taxon>
        <taxon>Episquamata</taxon>
        <taxon>Toxicofera</taxon>
        <taxon>Serpentes</taxon>
        <taxon>Colubroidea</taxon>
        <taxon>Elapidae</taxon>
        <taxon>Laticaudinae</taxon>
        <taxon>Laticauda</taxon>
    </lineage>
</organism>
<evidence type="ECO:0008006" key="6">
    <source>
        <dbReference type="Google" id="ProtNLM"/>
    </source>
</evidence>
<keyword evidence="2" id="KW-1064">Adaptive immunity</keyword>
<accession>A0A8C5WSV6</accession>
<dbReference type="SUPFAM" id="SSF48726">
    <property type="entry name" value="Immunoglobulin"/>
    <property type="match status" value="1"/>
</dbReference>
<dbReference type="PANTHER" id="PTHR19367:SF18">
    <property type="entry name" value="T CELL RECEPTOR ALPHA VARIABLE 16"/>
    <property type="match status" value="1"/>
</dbReference>
<keyword evidence="2" id="KW-0391">Immunity</keyword>
<dbReference type="GeneTree" id="ENSGT00960000189462"/>
<keyword evidence="5" id="KW-1185">Reference proteome</keyword>
<evidence type="ECO:0000313" key="5">
    <source>
        <dbReference type="Proteomes" id="UP000694406"/>
    </source>
</evidence>
<protein>
    <recommendedName>
        <fullName evidence="6">Immunoglobulin V-set domain-containing protein</fullName>
    </recommendedName>
</protein>
<dbReference type="AlphaFoldDB" id="A0A8C5WSV6"/>
<dbReference type="Ensembl" id="ENSLLTT00000011756.1">
    <property type="protein sequence ID" value="ENSLLTP00000011313.1"/>
    <property type="gene ID" value="ENSLLTG00000008679.1"/>
</dbReference>
<evidence type="ECO:0000256" key="2">
    <source>
        <dbReference type="ARBA" id="ARBA00023130"/>
    </source>
</evidence>
<dbReference type="InterPro" id="IPR036179">
    <property type="entry name" value="Ig-like_dom_sf"/>
</dbReference>
<sequence>ENERIQGDGLFVHLPKSPHVFFMIFFLGRRTGQSVDQTAGILIVTEGQPVSLNCSYELTKLDNKAQGFQATHYEDKKKGTFSMRKPAIQLKDSSVFYCALTDTINSNTGSGYTKLILKYFPSYLLK</sequence>
<name>A0A8C5WSV6_LATLA</name>
<proteinExistence type="predicted"/>
<reference evidence="4" key="2">
    <citation type="submission" date="2025-09" db="UniProtKB">
        <authorList>
            <consortium name="Ensembl"/>
        </authorList>
    </citation>
    <scope>IDENTIFICATION</scope>
</reference>
<dbReference type="PANTHER" id="PTHR19367">
    <property type="entry name" value="T-CELL RECEPTOR ALPHA CHAIN V REGION"/>
    <property type="match status" value="1"/>
</dbReference>
<dbReference type="GO" id="GO:0002250">
    <property type="term" value="P:adaptive immune response"/>
    <property type="evidence" value="ECO:0007669"/>
    <property type="project" value="UniProtKB-KW"/>
</dbReference>
<evidence type="ECO:0000256" key="3">
    <source>
        <dbReference type="ARBA" id="ARBA00023319"/>
    </source>
</evidence>